<protein>
    <submittedName>
        <fullName evidence="1">Uncharacterized protein</fullName>
    </submittedName>
</protein>
<gene>
    <name evidence="1" type="ORF">M421DRAFT_418006</name>
</gene>
<reference evidence="1" key="1">
    <citation type="journal article" date="2020" name="Stud. Mycol.">
        <title>101 Dothideomycetes genomes: a test case for predicting lifestyles and emergence of pathogens.</title>
        <authorList>
            <person name="Haridas S."/>
            <person name="Albert R."/>
            <person name="Binder M."/>
            <person name="Bloem J."/>
            <person name="Labutti K."/>
            <person name="Salamov A."/>
            <person name="Andreopoulos B."/>
            <person name="Baker S."/>
            <person name="Barry K."/>
            <person name="Bills G."/>
            <person name="Bluhm B."/>
            <person name="Cannon C."/>
            <person name="Castanera R."/>
            <person name="Culley D."/>
            <person name="Daum C."/>
            <person name="Ezra D."/>
            <person name="Gonzalez J."/>
            <person name="Henrissat B."/>
            <person name="Kuo A."/>
            <person name="Liang C."/>
            <person name="Lipzen A."/>
            <person name="Lutzoni F."/>
            <person name="Magnuson J."/>
            <person name="Mondo S."/>
            <person name="Nolan M."/>
            <person name="Ohm R."/>
            <person name="Pangilinan J."/>
            <person name="Park H.-J."/>
            <person name="Ramirez L."/>
            <person name="Alfaro M."/>
            <person name="Sun H."/>
            <person name="Tritt A."/>
            <person name="Yoshinaga Y."/>
            <person name="Zwiers L.-H."/>
            <person name="Turgeon B."/>
            <person name="Goodwin S."/>
            <person name="Spatafora J."/>
            <person name="Crous P."/>
            <person name="Grigoriev I."/>
        </authorList>
    </citation>
    <scope>NUCLEOTIDE SEQUENCE</scope>
    <source>
        <strain evidence="1">CBS 183.55</strain>
    </source>
</reference>
<dbReference type="Proteomes" id="UP000800082">
    <property type="component" value="Unassembled WGS sequence"/>
</dbReference>
<organism evidence="1 2">
    <name type="scientific">Didymella exigua CBS 183.55</name>
    <dbReference type="NCBI Taxonomy" id="1150837"/>
    <lineage>
        <taxon>Eukaryota</taxon>
        <taxon>Fungi</taxon>
        <taxon>Dikarya</taxon>
        <taxon>Ascomycota</taxon>
        <taxon>Pezizomycotina</taxon>
        <taxon>Dothideomycetes</taxon>
        <taxon>Pleosporomycetidae</taxon>
        <taxon>Pleosporales</taxon>
        <taxon>Pleosporineae</taxon>
        <taxon>Didymellaceae</taxon>
        <taxon>Didymella</taxon>
    </lineage>
</organism>
<sequence length="69" mass="7836">MCSARATRYNTAPRPVSYISHFHYRPTAHAAVQPSQFVNARAYDVARKIWQLVDLGTSFSVKLTDFMGM</sequence>
<dbReference type="EMBL" id="ML978961">
    <property type="protein sequence ID" value="KAF1931367.1"/>
    <property type="molecule type" value="Genomic_DNA"/>
</dbReference>
<dbReference type="AlphaFoldDB" id="A0A6A5S1H5"/>
<accession>A0A6A5S1H5</accession>
<keyword evidence="2" id="KW-1185">Reference proteome</keyword>
<evidence type="ECO:0000313" key="1">
    <source>
        <dbReference type="EMBL" id="KAF1931367.1"/>
    </source>
</evidence>
<name>A0A6A5S1H5_9PLEO</name>
<dbReference type="RefSeq" id="XP_033451615.1">
    <property type="nucleotide sequence ID" value="XM_033591644.1"/>
</dbReference>
<proteinExistence type="predicted"/>
<evidence type="ECO:0000313" key="2">
    <source>
        <dbReference type="Proteomes" id="UP000800082"/>
    </source>
</evidence>
<dbReference type="GeneID" id="54349312"/>